<feature type="domain" description="NusB/RsmB/TIM44" evidence="6">
    <location>
        <begin position="29"/>
        <end position="111"/>
    </location>
</feature>
<dbReference type="EMBL" id="PFSA01000003">
    <property type="protein sequence ID" value="PJC33655.1"/>
    <property type="molecule type" value="Genomic_DNA"/>
</dbReference>
<dbReference type="PANTHER" id="PTHR11078">
    <property type="entry name" value="N UTILIZATION SUBSTANCE PROTEIN B-RELATED"/>
    <property type="match status" value="1"/>
</dbReference>
<sequence>MIDPRHLLRLKIVQELYSQDFTEQPFLLPKTKSILNSLNSLNSQITKHAPKFPLEKIAKIDLAILRLAIFELTIEKKEPAKVIINEAVELAKELGSEKSFAFVNAVLGKIYDTKT</sequence>
<evidence type="ECO:0000313" key="7">
    <source>
        <dbReference type="EMBL" id="PJC33655.1"/>
    </source>
</evidence>
<dbReference type="Gene3D" id="1.10.940.10">
    <property type="entry name" value="NusB-like"/>
    <property type="match status" value="1"/>
</dbReference>
<keyword evidence="5" id="KW-0804">Transcription</keyword>
<keyword evidence="2" id="KW-0889">Transcription antitermination</keyword>
<dbReference type="PANTHER" id="PTHR11078:SF3">
    <property type="entry name" value="ANTITERMINATION NUSB DOMAIN-CONTAINING PROTEIN"/>
    <property type="match status" value="1"/>
</dbReference>
<dbReference type="InterPro" id="IPR035926">
    <property type="entry name" value="NusB-like_sf"/>
</dbReference>
<dbReference type="GO" id="GO:0006353">
    <property type="term" value="P:DNA-templated transcription termination"/>
    <property type="evidence" value="ECO:0007669"/>
    <property type="project" value="InterPro"/>
</dbReference>
<dbReference type="GO" id="GO:0031564">
    <property type="term" value="P:transcription antitermination"/>
    <property type="evidence" value="ECO:0007669"/>
    <property type="project" value="UniProtKB-KW"/>
</dbReference>
<dbReference type="GO" id="GO:0005829">
    <property type="term" value="C:cytosol"/>
    <property type="evidence" value="ECO:0007669"/>
    <property type="project" value="TreeGrafter"/>
</dbReference>
<keyword evidence="4" id="KW-0805">Transcription regulation</keyword>
<comment type="similarity">
    <text evidence="1">Belongs to the NusB family.</text>
</comment>
<evidence type="ECO:0000256" key="2">
    <source>
        <dbReference type="ARBA" id="ARBA00022814"/>
    </source>
</evidence>
<accession>A0A2M8F2Z2</accession>
<dbReference type="InterPro" id="IPR006027">
    <property type="entry name" value="NusB_RsmB_TIM44"/>
</dbReference>
<evidence type="ECO:0000259" key="6">
    <source>
        <dbReference type="Pfam" id="PF01029"/>
    </source>
</evidence>
<dbReference type="SUPFAM" id="SSF48013">
    <property type="entry name" value="NusB-like"/>
    <property type="match status" value="1"/>
</dbReference>
<dbReference type="AlphaFoldDB" id="A0A2M8F2Z2"/>
<evidence type="ECO:0000256" key="5">
    <source>
        <dbReference type="ARBA" id="ARBA00023163"/>
    </source>
</evidence>
<organism evidence="7 8">
    <name type="scientific">Candidatus Roizmanbacteria bacterium CG_4_9_14_0_2_um_filter_36_12</name>
    <dbReference type="NCBI Taxonomy" id="1974837"/>
    <lineage>
        <taxon>Bacteria</taxon>
        <taxon>Candidatus Roizmaniibacteriota</taxon>
    </lineage>
</organism>
<evidence type="ECO:0000256" key="3">
    <source>
        <dbReference type="ARBA" id="ARBA00022884"/>
    </source>
</evidence>
<comment type="caution">
    <text evidence="7">The sequence shown here is derived from an EMBL/GenBank/DDBJ whole genome shotgun (WGS) entry which is preliminary data.</text>
</comment>
<dbReference type="InterPro" id="IPR011605">
    <property type="entry name" value="NusB_fam"/>
</dbReference>
<protein>
    <submittedName>
        <fullName evidence="7">N utilization substance protein B</fullName>
    </submittedName>
</protein>
<reference evidence="8" key="1">
    <citation type="submission" date="2017-09" db="EMBL/GenBank/DDBJ databases">
        <title>Depth-based differentiation of microbial function through sediment-hosted aquifers and enrichment of novel symbionts in the deep terrestrial subsurface.</title>
        <authorList>
            <person name="Probst A.J."/>
            <person name="Ladd B."/>
            <person name="Jarett J.K."/>
            <person name="Geller-Mcgrath D.E."/>
            <person name="Sieber C.M.K."/>
            <person name="Emerson J.B."/>
            <person name="Anantharaman K."/>
            <person name="Thomas B.C."/>
            <person name="Malmstrom R."/>
            <person name="Stieglmeier M."/>
            <person name="Klingl A."/>
            <person name="Woyke T."/>
            <person name="Ryan C.M."/>
            <person name="Banfield J.F."/>
        </authorList>
    </citation>
    <scope>NUCLEOTIDE SEQUENCE [LARGE SCALE GENOMIC DNA]</scope>
</reference>
<dbReference type="Proteomes" id="UP000229777">
    <property type="component" value="Unassembled WGS sequence"/>
</dbReference>
<name>A0A2M8F2Z2_9BACT</name>
<dbReference type="GO" id="GO:0003723">
    <property type="term" value="F:RNA binding"/>
    <property type="evidence" value="ECO:0007669"/>
    <property type="project" value="UniProtKB-KW"/>
</dbReference>
<evidence type="ECO:0000256" key="1">
    <source>
        <dbReference type="ARBA" id="ARBA00005952"/>
    </source>
</evidence>
<evidence type="ECO:0000256" key="4">
    <source>
        <dbReference type="ARBA" id="ARBA00023015"/>
    </source>
</evidence>
<evidence type="ECO:0000313" key="8">
    <source>
        <dbReference type="Proteomes" id="UP000229777"/>
    </source>
</evidence>
<dbReference type="Pfam" id="PF01029">
    <property type="entry name" value="NusB"/>
    <property type="match status" value="1"/>
</dbReference>
<gene>
    <name evidence="7" type="ORF">CO049_00145</name>
</gene>
<proteinExistence type="inferred from homology"/>
<keyword evidence="3" id="KW-0694">RNA-binding</keyword>